<evidence type="ECO:0000256" key="4">
    <source>
        <dbReference type="ARBA" id="ARBA00023136"/>
    </source>
</evidence>
<evidence type="ECO:0000256" key="1">
    <source>
        <dbReference type="ARBA" id="ARBA00004141"/>
    </source>
</evidence>
<feature type="transmembrane region" description="Helical" evidence="5">
    <location>
        <begin position="93"/>
        <end position="113"/>
    </location>
</feature>
<evidence type="ECO:0000313" key="7">
    <source>
        <dbReference type="EMBL" id="SES40106.1"/>
    </source>
</evidence>
<sequence>MNLVSERSQAGEPGLLRRPRTLDLVGLVARLLLGGVMLVAGLLKVAKPEVSARAVQAYQILPFDLATYVGYGLPILEVLLGALLVLGLFTRTAAAIAGVLLVAFIIGIASAWARGISIDCGCFGQGGTIDPSQTRYLEEILRDVGLVLCAAWLVTRPRTAYSLERTLFA</sequence>
<evidence type="ECO:0000259" key="6">
    <source>
        <dbReference type="Pfam" id="PF07291"/>
    </source>
</evidence>
<evidence type="ECO:0000256" key="5">
    <source>
        <dbReference type="SAM" id="Phobius"/>
    </source>
</evidence>
<evidence type="ECO:0000256" key="2">
    <source>
        <dbReference type="ARBA" id="ARBA00022692"/>
    </source>
</evidence>
<protein>
    <submittedName>
        <fullName evidence="7">Methylamine utilisation protein MauE</fullName>
    </submittedName>
</protein>
<proteinExistence type="predicted"/>
<dbReference type="GO" id="GO:0016020">
    <property type="term" value="C:membrane"/>
    <property type="evidence" value="ECO:0007669"/>
    <property type="project" value="UniProtKB-SubCell"/>
</dbReference>
<feature type="transmembrane region" description="Helical" evidence="5">
    <location>
        <begin position="21"/>
        <end position="45"/>
    </location>
</feature>
<dbReference type="InterPro" id="IPR009908">
    <property type="entry name" value="Methylamine_util_MauE"/>
</dbReference>
<dbReference type="STRING" id="587636.SAMN05216199_3344"/>
<evidence type="ECO:0000256" key="3">
    <source>
        <dbReference type="ARBA" id="ARBA00022989"/>
    </source>
</evidence>
<accession>A0A1H9X1P8</accession>
<feature type="domain" description="Methylamine utilisation protein MauE" evidence="6">
    <location>
        <begin position="24"/>
        <end position="155"/>
    </location>
</feature>
<dbReference type="Proteomes" id="UP000199019">
    <property type="component" value="Unassembled WGS sequence"/>
</dbReference>
<feature type="transmembrane region" description="Helical" evidence="5">
    <location>
        <begin position="65"/>
        <end position="86"/>
    </location>
</feature>
<dbReference type="UniPathway" id="UPA00895"/>
<keyword evidence="4 5" id="KW-0472">Membrane</keyword>
<dbReference type="GO" id="GO:0030416">
    <property type="term" value="P:methylamine metabolic process"/>
    <property type="evidence" value="ECO:0007669"/>
    <property type="project" value="InterPro"/>
</dbReference>
<comment type="subcellular location">
    <subcellularLocation>
        <location evidence="1">Membrane</location>
        <topology evidence="1">Multi-pass membrane protein</topology>
    </subcellularLocation>
</comment>
<gene>
    <name evidence="7" type="ORF">SAMN05216199_3344</name>
</gene>
<dbReference type="OrthoDB" id="5422529at2"/>
<dbReference type="Pfam" id="PF07291">
    <property type="entry name" value="MauE"/>
    <property type="match status" value="1"/>
</dbReference>
<evidence type="ECO:0000313" key="8">
    <source>
        <dbReference type="Proteomes" id="UP000199019"/>
    </source>
</evidence>
<keyword evidence="8" id="KW-1185">Reference proteome</keyword>
<organism evidence="7 8">
    <name type="scientific">Pedococcus cremeus</name>
    <dbReference type="NCBI Taxonomy" id="587636"/>
    <lineage>
        <taxon>Bacteria</taxon>
        <taxon>Bacillati</taxon>
        <taxon>Actinomycetota</taxon>
        <taxon>Actinomycetes</taxon>
        <taxon>Micrococcales</taxon>
        <taxon>Intrasporangiaceae</taxon>
        <taxon>Pedococcus</taxon>
    </lineage>
</organism>
<dbReference type="AlphaFoldDB" id="A0A1H9X1P8"/>
<dbReference type="RefSeq" id="WP_091760642.1">
    <property type="nucleotide sequence ID" value="NZ_FOHB01000006.1"/>
</dbReference>
<name>A0A1H9X1P8_9MICO</name>
<dbReference type="EMBL" id="FOHB01000006">
    <property type="protein sequence ID" value="SES40106.1"/>
    <property type="molecule type" value="Genomic_DNA"/>
</dbReference>
<keyword evidence="2 5" id="KW-0812">Transmembrane</keyword>
<keyword evidence="3 5" id="KW-1133">Transmembrane helix</keyword>
<reference evidence="8" key="1">
    <citation type="submission" date="2016-10" db="EMBL/GenBank/DDBJ databases">
        <authorList>
            <person name="Varghese N."/>
            <person name="Submissions S."/>
        </authorList>
    </citation>
    <scope>NUCLEOTIDE SEQUENCE [LARGE SCALE GENOMIC DNA]</scope>
    <source>
        <strain evidence="8">CGMCC 1.6963</strain>
    </source>
</reference>